<dbReference type="EMBL" id="UHFN01000002">
    <property type="protein sequence ID" value="SUN58108.1"/>
    <property type="molecule type" value="Genomic_DNA"/>
</dbReference>
<gene>
    <name evidence="1" type="ORF">NCTC12224_00132</name>
</gene>
<organism evidence="1 2">
    <name type="scientific">Streptococcus hyointestinalis</name>
    <dbReference type="NCBI Taxonomy" id="1337"/>
    <lineage>
        <taxon>Bacteria</taxon>
        <taxon>Bacillati</taxon>
        <taxon>Bacillota</taxon>
        <taxon>Bacilli</taxon>
        <taxon>Lactobacillales</taxon>
        <taxon>Streptococcaceae</taxon>
        <taxon>Streptococcus</taxon>
    </lineage>
</organism>
<protein>
    <submittedName>
        <fullName evidence="1">Uncharacterized protein</fullName>
    </submittedName>
</protein>
<proteinExistence type="predicted"/>
<dbReference type="Proteomes" id="UP000254924">
    <property type="component" value="Unassembled WGS sequence"/>
</dbReference>
<dbReference type="AlphaFoldDB" id="A0A380JZD2"/>
<evidence type="ECO:0000313" key="2">
    <source>
        <dbReference type="Proteomes" id="UP000254924"/>
    </source>
</evidence>
<sequence length="118" mass="13141">MIDRSYLPYKAAREYQDRKMAKWLGFFLSEHTAALNDTGDTVVFGEQLSLDEKLVLLNQVYLNRLRANFVTSGGLITGEISDIHGDSIGIHGKGCFKSIKIGDIVSVALAEEDDYEPE</sequence>
<evidence type="ECO:0000313" key="1">
    <source>
        <dbReference type="EMBL" id="SUN58108.1"/>
    </source>
</evidence>
<keyword evidence="2" id="KW-1185">Reference proteome</keyword>
<accession>A0A380JZD2</accession>
<name>A0A380JZD2_9STRE</name>
<reference evidence="1 2" key="1">
    <citation type="submission" date="2018-06" db="EMBL/GenBank/DDBJ databases">
        <authorList>
            <consortium name="Pathogen Informatics"/>
            <person name="Doyle S."/>
        </authorList>
    </citation>
    <scope>NUCLEOTIDE SEQUENCE [LARGE SCALE GENOMIC DNA]</scope>
    <source>
        <strain evidence="1 2">NCTC12224</strain>
    </source>
</reference>
<dbReference type="OrthoDB" id="1644322at2"/>